<dbReference type="PROSITE" id="PS51285">
    <property type="entry name" value="AGC_KINASE_CTER"/>
    <property type="match status" value="1"/>
</dbReference>
<evidence type="ECO:0008006" key="10">
    <source>
        <dbReference type="Google" id="ProtNLM"/>
    </source>
</evidence>
<evidence type="ECO:0000259" key="7">
    <source>
        <dbReference type="PROSITE" id="PS51285"/>
    </source>
</evidence>
<dbReference type="Pfam" id="PF00069">
    <property type="entry name" value="Pkinase"/>
    <property type="match status" value="1"/>
</dbReference>
<organism evidence="8 9">
    <name type="scientific">Tetraparma gracilis</name>
    <dbReference type="NCBI Taxonomy" id="2962635"/>
    <lineage>
        <taxon>Eukaryota</taxon>
        <taxon>Sar</taxon>
        <taxon>Stramenopiles</taxon>
        <taxon>Ochrophyta</taxon>
        <taxon>Bolidophyceae</taxon>
        <taxon>Parmales</taxon>
        <taxon>Triparmaceae</taxon>
        <taxon>Tetraparma</taxon>
    </lineage>
</organism>
<feature type="domain" description="Protein kinase" evidence="6">
    <location>
        <begin position="1"/>
        <end position="286"/>
    </location>
</feature>
<evidence type="ECO:0000259" key="6">
    <source>
        <dbReference type="PROSITE" id="PS50011"/>
    </source>
</evidence>
<evidence type="ECO:0000313" key="9">
    <source>
        <dbReference type="Proteomes" id="UP001165060"/>
    </source>
</evidence>
<dbReference type="Proteomes" id="UP001165060">
    <property type="component" value="Unassembled WGS sequence"/>
</dbReference>
<proteinExistence type="predicted"/>
<reference evidence="8 9" key="1">
    <citation type="journal article" date="2023" name="Commun. Biol.">
        <title>Genome analysis of Parmales, the sister group of diatoms, reveals the evolutionary specialization of diatoms from phago-mixotrophs to photoautotrophs.</title>
        <authorList>
            <person name="Ban H."/>
            <person name="Sato S."/>
            <person name="Yoshikawa S."/>
            <person name="Yamada K."/>
            <person name="Nakamura Y."/>
            <person name="Ichinomiya M."/>
            <person name="Sato N."/>
            <person name="Blanc-Mathieu R."/>
            <person name="Endo H."/>
            <person name="Kuwata A."/>
            <person name="Ogata H."/>
        </authorList>
    </citation>
    <scope>NUCLEOTIDE SEQUENCE [LARGE SCALE GENOMIC DNA]</scope>
</reference>
<evidence type="ECO:0000256" key="3">
    <source>
        <dbReference type="ARBA" id="ARBA00022741"/>
    </source>
</evidence>
<keyword evidence="2" id="KW-0808">Transferase</keyword>
<accession>A0ABQ6NAZ6</accession>
<feature type="domain" description="AGC-kinase C-terminal" evidence="7">
    <location>
        <begin position="287"/>
        <end position="367"/>
    </location>
</feature>
<evidence type="ECO:0000256" key="5">
    <source>
        <dbReference type="ARBA" id="ARBA00022840"/>
    </source>
</evidence>
<evidence type="ECO:0000256" key="4">
    <source>
        <dbReference type="ARBA" id="ARBA00022777"/>
    </source>
</evidence>
<dbReference type="SMART" id="SM00220">
    <property type="entry name" value="S_TKc"/>
    <property type="match status" value="1"/>
</dbReference>
<dbReference type="InterPro" id="IPR011009">
    <property type="entry name" value="Kinase-like_dom_sf"/>
</dbReference>
<sequence>LPAPPSPPSPRRYYALKIQRKKDLVETYLDDPKRLETEKTVFACCHHPFIVDLDYSMQTPACALLVLSLANAGNLQDVINDAKNYRVPPQRVQFYAAEIILAIAHLHDLNLMYRDLKPSNVLLCEDGHIQLADMGGVADCGGSVLGKDRVDPRLHRSSDGKNRRRSIMGTKGYMAPEMVKLLGQKRYERVGYTFMVDYWSLGITIYKLLTGKRPFDKRRFEAFLDKQATEEEANLANKNKEYAMLRSEVDYPAHLDENSKSIVKGLLTVEENERLSVDSLRKHKFFASIDWDCLGQKHVIPPFLPTPKEYPTKTSYSSFDSMLDQLSKARQQSGQYDVDWKEGVAETDQQLFNTWDFVSPHTLKVEMGIAGEMEAHDTNFKVQQVMGAGSVEASPAMEGRGIMDSIKSITPIEQGRKLIKRMSQGHVDAMT</sequence>
<name>A0ABQ6NAZ6_9STRA</name>
<feature type="non-terminal residue" evidence="8">
    <location>
        <position position="1"/>
    </location>
</feature>
<gene>
    <name evidence="8" type="ORF">TeGR_g7320</name>
</gene>
<keyword evidence="3" id="KW-0547">Nucleotide-binding</keyword>
<dbReference type="Gene3D" id="1.10.510.10">
    <property type="entry name" value="Transferase(Phosphotransferase) domain 1"/>
    <property type="match status" value="1"/>
</dbReference>
<evidence type="ECO:0000313" key="8">
    <source>
        <dbReference type="EMBL" id="GMI52031.1"/>
    </source>
</evidence>
<dbReference type="EMBL" id="BRYB01006572">
    <property type="protein sequence ID" value="GMI52031.1"/>
    <property type="molecule type" value="Genomic_DNA"/>
</dbReference>
<evidence type="ECO:0000256" key="2">
    <source>
        <dbReference type="ARBA" id="ARBA00022679"/>
    </source>
</evidence>
<dbReference type="InterPro" id="IPR000961">
    <property type="entry name" value="AGC-kinase_C"/>
</dbReference>
<dbReference type="PROSITE" id="PS50011">
    <property type="entry name" value="PROTEIN_KINASE_DOM"/>
    <property type="match status" value="1"/>
</dbReference>
<dbReference type="Gene3D" id="3.30.200.20">
    <property type="entry name" value="Phosphorylase Kinase, domain 1"/>
    <property type="match status" value="1"/>
</dbReference>
<dbReference type="InterPro" id="IPR000719">
    <property type="entry name" value="Prot_kinase_dom"/>
</dbReference>
<comment type="caution">
    <text evidence="8">The sequence shown here is derived from an EMBL/GenBank/DDBJ whole genome shotgun (WGS) entry which is preliminary data.</text>
</comment>
<evidence type="ECO:0000256" key="1">
    <source>
        <dbReference type="ARBA" id="ARBA00022527"/>
    </source>
</evidence>
<keyword evidence="1" id="KW-0723">Serine/threonine-protein kinase</keyword>
<protein>
    <recommendedName>
        <fullName evidence="10">Protein kinase domain-containing protein</fullName>
    </recommendedName>
</protein>
<keyword evidence="9" id="KW-1185">Reference proteome</keyword>
<keyword evidence="4" id="KW-0418">Kinase</keyword>
<dbReference type="InterPro" id="IPR008271">
    <property type="entry name" value="Ser/Thr_kinase_AS"/>
</dbReference>
<dbReference type="SUPFAM" id="SSF56112">
    <property type="entry name" value="Protein kinase-like (PK-like)"/>
    <property type="match status" value="1"/>
</dbReference>
<keyword evidence="5" id="KW-0067">ATP-binding</keyword>
<dbReference type="PANTHER" id="PTHR24351">
    <property type="entry name" value="RIBOSOMAL PROTEIN S6 KINASE"/>
    <property type="match status" value="1"/>
</dbReference>
<dbReference type="PROSITE" id="PS00108">
    <property type="entry name" value="PROTEIN_KINASE_ST"/>
    <property type="match status" value="1"/>
</dbReference>